<sequence>MRNVIGWEWRMQAKQLPPSTEPANPPHGLSPNTAYRVRIRFIGDLSRSVWSAESEWLRTMESAPDLPPTDVQLHPVDATSIRVKWKPLTREAWNADRVGYRILYRVYRLDFVRSPSSPANGTLTEEIPLSAIEQKESMDVLLKGLKSFESYFVQLCSYNVLGQSALSKPRTVVVGYAVPKQKIHGLRVEPISSTSFFIQWDAWEANERDLISGYRLRWTPTKQHSHSDEVDELILIEQNEHTLTELQMWTEYQITVSGYNRAGDGPVSSILARTLDDVPGLVGQIHFRDILLDSVKLSWAVPTEPNGQLTGYVVLYRTLRNNALGTVGIGDLFPRKEVQIRTTRPEASLDGLDDNSVYFVSVRAETAAGTGPEVTANITTGYNNGAPEAPTQIRLVPEQQCVRIRWQNGAPGDTPIKGFLMQTKRIGTSRARIYPPFSFTIKQLQYDDVHPNGRRLHRSLKPEHLKHVIGHWNTVGLIEGDYGTTEWRLSYRELEPASFYVFRLFARNNLGVGKASLNSEQLHVPAYIPDDPFYTQWWFQVVVGALLALVMFSFIVLLFCNNRSKKNDAVADDDDGCRMAHNPKKKKKTNHRRVGEGDAFDTLQLSDGGIVSYELCAKRSERAVGELFTRPTTKQSWVGSLEPSTTRVSPATRTRHNAVGMYGSIDEGDCSIGIEQQQKRVGGVQQQVPTDIYTALSTDAMPLNSGGGGGRASNEPNYASNGMERMASQRQSSSPYFQLRHFNAEYSDDPQISRRPCAAVDADCIGDRRSASEGTDRHSNGGGVSSFV</sequence>
<evidence type="ECO:0000256" key="3">
    <source>
        <dbReference type="SAM" id="Phobius"/>
    </source>
</evidence>
<organism evidence="5 6">
    <name type="scientific">Globodera pallida</name>
    <name type="common">Potato cyst nematode worm</name>
    <name type="synonym">Heterodera pallida</name>
    <dbReference type="NCBI Taxonomy" id="36090"/>
    <lineage>
        <taxon>Eukaryota</taxon>
        <taxon>Metazoa</taxon>
        <taxon>Ecdysozoa</taxon>
        <taxon>Nematoda</taxon>
        <taxon>Chromadorea</taxon>
        <taxon>Rhabditida</taxon>
        <taxon>Tylenchina</taxon>
        <taxon>Tylenchomorpha</taxon>
        <taxon>Tylenchoidea</taxon>
        <taxon>Heteroderidae</taxon>
        <taxon>Heteroderinae</taxon>
        <taxon>Globodera</taxon>
    </lineage>
</organism>
<dbReference type="SUPFAM" id="SSF49265">
    <property type="entry name" value="Fibronectin type III"/>
    <property type="match status" value="3"/>
</dbReference>
<dbReference type="PRINTS" id="PR00014">
    <property type="entry name" value="FNTYPEIII"/>
</dbReference>
<reference evidence="6" key="2">
    <citation type="submission" date="2016-06" db="UniProtKB">
        <authorList>
            <consortium name="WormBaseParasite"/>
        </authorList>
    </citation>
    <scope>IDENTIFICATION</scope>
</reference>
<evidence type="ECO:0000313" key="5">
    <source>
        <dbReference type="Proteomes" id="UP000050741"/>
    </source>
</evidence>
<dbReference type="InterPro" id="IPR050964">
    <property type="entry name" value="Striated_Muscle_Regulatory"/>
</dbReference>
<dbReference type="Pfam" id="PF00041">
    <property type="entry name" value="fn3"/>
    <property type="match status" value="3"/>
</dbReference>
<dbReference type="InterPro" id="IPR003961">
    <property type="entry name" value="FN3_dom"/>
</dbReference>
<accession>A0A183BWZ9</accession>
<dbReference type="CDD" id="cd00063">
    <property type="entry name" value="FN3"/>
    <property type="match status" value="3"/>
</dbReference>
<feature type="transmembrane region" description="Helical" evidence="3">
    <location>
        <begin position="537"/>
        <end position="560"/>
    </location>
</feature>
<feature type="domain" description="Fibronectin type-III" evidence="4">
    <location>
        <begin position="67"/>
        <end position="177"/>
    </location>
</feature>
<reference evidence="5" key="1">
    <citation type="submission" date="2014-05" db="EMBL/GenBank/DDBJ databases">
        <title>The genome and life-stage specific transcriptomes of Globodera pallida elucidate key aspects of plant parasitism by a cyst nematode.</title>
        <authorList>
            <person name="Cotton J.A."/>
            <person name="Lilley C.J."/>
            <person name="Jones L.M."/>
            <person name="Kikuchi T."/>
            <person name="Reid A.J."/>
            <person name="Thorpe P."/>
            <person name="Tsai I.J."/>
            <person name="Beasley H."/>
            <person name="Blok V."/>
            <person name="Cock P.J.A."/>
            <person name="Van den Akker S.E."/>
            <person name="Holroyd N."/>
            <person name="Hunt M."/>
            <person name="Mantelin S."/>
            <person name="Naghra H."/>
            <person name="Pain A."/>
            <person name="Palomares-Rius J.E."/>
            <person name="Zarowiecki M."/>
            <person name="Berriman M."/>
            <person name="Jones J.T."/>
            <person name="Urwin P.E."/>
        </authorList>
    </citation>
    <scope>NUCLEOTIDE SEQUENCE [LARGE SCALE GENOMIC DNA]</scope>
    <source>
        <strain evidence="5">Lindley</strain>
    </source>
</reference>
<name>A0A183BWZ9_GLOPA</name>
<evidence type="ECO:0000313" key="6">
    <source>
        <dbReference type="WBParaSite" id="GPLIN_000513800"/>
    </source>
</evidence>
<dbReference type="SMART" id="SM00060">
    <property type="entry name" value="FN3"/>
    <property type="match status" value="4"/>
</dbReference>
<dbReference type="WBParaSite" id="GPLIN_000513800">
    <property type="protein sequence ID" value="GPLIN_000513800"/>
    <property type="gene ID" value="GPLIN_000513800"/>
</dbReference>
<dbReference type="Proteomes" id="UP000050741">
    <property type="component" value="Unassembled WGS sequence"/>
</dbReference>
<dbReference type="AlphaFoldDB" id="A0A183BWZ9"/>
<dbReference type="PANTHER" id="PTHR13817:SF173">
    <property type="entry name" value="FRAZZLED"/>
    <property type="match status" value="1"/>
</dbReference>
<dbReference type="InterPro" id="IPR036116">
    <property type="entry name" value="FN3_sf"/>
</dbReference>
<evidence type="ECO:0000256" key="1">
    <source>
        <dbReference type="ARBA" id="ARBA00022737"/>
    </source>
</evidence>
<keyword evidence="3" id="KW-0812">Transmembrane</keyword>
<dbReference type="PROSITE" id="PS50853">
    <property type="entry name" value="FN3"/>
    <property type="match status" value="3"/>
</dbReference>
<keyword evidence="1" id="KW-0677">Repeat</keyword>
<evidence type="ECO:0000259" key="4">
    <source>
        <dbReference type="PROSITE" id="PS50853"/>
    </source>
</evidence>
<feature type="region of interest" description="Disordered" evidence="2">
    <location>
        <begin position="704"/>
        <end position="734"/>
    </location>
</feature>
<keyword evidence="5" id="KW-1185">Reference proteome</keyword>
<dbReference type="InterPro" id="IPR013783">
    <property type="entry name" value="Ig-like_fold"/>
</dbReference>
<dbReference type="PANTHER" id="PTHR13817">
    <property type="entry name" value="TITIN"/>
    <property type="match status" value="1"/>
</dbReference>
<feature type="compositionally biased region" description="Basic and acidic residues" evidence="2">
    <location>
        <begin position="768"/>
        <end position="779"/>
    </location>
</feature>
<feature type="domain" description="Fibronectin type-III" evidence="4">
    <location>
        <begin position="281"/>
        <end position="389"/>
    </location>
</feature>
<evidence type="ECO:0000256" key="2">
    <source>
        <dbReference type="SAM" id="MobiDB-lite"/>
    </source>
</evidence>
<proteinExistence type="predicted"/>
<keyword evidence="3" id="KW-1133">Transmembrane helix</keyword>
<keyword evidence="3" id="KW-0472">Membrane</keyword>
<dbReference type="Gene3D" id="2.60.40.10">
    <property type="entry name" value="Immunoglobulins"/>
    <property type="match status" value="4"/>
</dbReference>
<feature type="region of interest" description="Disordered" evidence="2">
    <location>
        <begin position="768"/>
        <end position="788"/>
    </location>
</feature>
<feature type="domain" description="Fibronectin type-III" evidence="4">
    <location>
        <begin position="179"/>
        <end position="278"/>
    </location>
</feature>
<protein>
    <submittedName>
        <fullName evidence="6">Fibronectin type-III domain-containing protein</fullName>
    </submittedName>
</protein>